<evidence type="ECO:0000256" key="1">
    <source>
        <dbReference type="ARBA" id="ARBA00022553"/>
    </source>
</evidence>
<accession>A0A812ARB4</accession>
<feature type="region of interest" description="Disordered" evidence="6">
    <location>
        <begin position="88"/>
        <end position="107"/>
    </location>
</feature>
<proteinExistence type="predicted"/>
<dbReference type="InterPro" id="IPR000770">
    <property type="entry name" value="SAND_dom"/>
</dbReference>
<name>A0A812ARB4_ACAPH</name>
<feature type="region of interest" description="Disordered" evidence="6">
    <location>
        <begin position="1"/>
        <end position="48"/>
    </location>
</feature>
<gene>
    <name evidence="8" type="ORF">SPHA_3044</name>
</gene>
<organism evidence="8 9">
    <name type="scientific">Acanthosepion pharaonis</name>
    <name type="common">Pharaoh cuttlefish</name>
    <name type="synonym">Sepia pharaonis</name>
    <dbReference type="NCBI Taxonomy" id="158019"/>
    <lineage>
        <taxon>Eukaryota</taxon>
        <taxon>Metazoa</taxon>
        <taxon>Spiralia</taxon>
        <taxon>Lophotrochozoa</taxon>
        <taxon>Mollusca</taxon>
        <taxon>Cephalopoda</taxon>
        <taxon>Coleoidea</taxon>
        <taxon>Decapodiformes</taxon>
        <taxon>Sepiida</taxon>
        <taxon>Sepiina</taxon>
        <taxon>Sepiidae</taxon>
        <taxon>Acanthosepion</taxon>
    </lineage>
</organism>
<dbReference type="Pfam" id="PF01342">
    <property type="entry name" value="SAND"/>
    <property type="match status" value="1"/>
</dbReference>
<dbReference type="OrthoDB" id="437457at2759"/>
<dbReference type="FunFam" id="3.10.390.10:FF:000004">
    <property type="entry name" value="Deformed epidermal autoregulatory factor 1"/>
    <property type="match status" value="1"/>
</dbReference>
<dbReference type="Gene3D" id="3.10.390.10">
    <property type="entry name" value="SAND domain-like"/>
    <property type="match status" value="1"/>
</dbReference>
<evidence type="ECO:0000256" key="3">
    <source>
        <dbReference type="ARBA" id="ARBA00023163"/>
    </source>
</evidence>
<dbReference type="SUPFAM" id="SSF63763">
    <property type="entry name" value="SAND domain-like"/>
    <property type="match status" value="1"/>
</dbReference>
<feature type="coiled-coil region" evidence="5">
    <location>
        <begin position="334"/>
        <end position="380"/>
    </location>
</feature>
<dbReference type="PANTHER" id="PTHR10237:SF1">
    <property type="entry name" value="DEFORMED EPIDERMAL AUTOREGULATORY FACTOR 1 HOMOLOG"/>
    <property type="match status" value="1"/>
</dbReference>
<feature type="domain" description="SAND" evidence="7">
    <location>
        <begin position="117"/>
        <end position="197"/>
    </location>
</feature>
<dbReference type="GO" id="GO:0005634">
    <property type="term" value="C:nucleus"/>
    <property type="evidence" value="ECO:0007669"/>
    <property type="project" value="TreeGrafter"/>
</dbReference>
<evidence type="ECO:0000313" key="8">
    <source>
        <dbReference type="EMBL" id="CAE1150927.1"/>
    </source>
</evidence>
<dbReference type="PROSITE" id="PS50864">
    <property type="entry name" value="SAND"/>
    <property type="match status" value="1"/>
</dbReference>
<keyword evidence="1" id="KW-0597">Phosphoprotein</keyword>
<dbReference type="PANTHER" id="PTHR10237">
    <property type="entry name" value="DEFORMED EPIDERMAL AUTOREGULATORY FACTOR 1 HOMOLOG SUPPRESSIN"/>
    <property type="match status" value="1"/>
</dbReference>
<keyword evidence="2" id="KW-0805">Transcription regulation</keyword>
<feature type="compositionally biased region" description="Polar residues" evidence="6">
    <location>
        <begin position="34"/>
        <end position="48"/>
    </location>
</feature>
<dbReference type="GO" id="GO:0003677">
    <property type="term" value="F:DNA binding"/>
    <property type="evidence" value="ECO:0007669"/>
    <property type="project" value="InterPro"/>
</dbReference>
<keyword evidence="4" id="KW-0539">Nucleus</keyword>
<evidence type="ECO:0000256" key="5">
    <source>
        <dbReference type="SAM" id="Coils"/>
    </source>
</evidence>
<dbReference type="InterPro" id="IPR024119">
    <property type="entry name" value="TF_DEAF-1"/>
</dbReference>
<protein>
    <submittedName>
        <fullName evidence="8">DEAF1</fullName>
    </submittedName>
</protein>
<dbReference type="EMBL" id="CAHIKZ030000089">
    <property type="protein sequence ID" value="CAE1150927.1"/>
    <property type="molecule type" value="Genomic_DNA"/>
</dbReference>
<evidence type="ECO:0000313" key="9">
    <source>
        <dbReference type="Proteomes" id="UP000597762"/>
    </source>
</evidence>
<comment type="caution">
    <text evidence="8">The sequence shown here is derived from an EMBL/GenBank/DDBJ whole genome shotgun (WGS) entry which is preliminary data.</text>
</comment>
<dbReference type="Proteomes" id="UP000597762">
    <property type="component" value="Unassembled WGS sequence"/>
</dbReference>
<evidence type="ECO:0000256" key="2">
    <source>
        <dbReference type="ARBA" id="ARBA00023015"/>
    </source>
</evidence>
<evidence type="ECO:0000259" key="7">
    <source>
        <dbReference type="PROSITE" id="PS50864"/>
    </source>
</evidence>
<reference evidence="8" key="1">
    <citation type="submission" date="2021-01" db="EMBL/GenBank/DDBJ databases">
        <authorList>
            <person name="Li R."/>
            <person name="Bekaert M."/>
        </authorList>
    </citation>
    <scope>NUCLEOTIDE SEQUENCE</scope>
    <source>
        <strain evidence="8">Farmed</strain>
    </source>
</reference>
<dbReference type="InterPro" id="IPR010919">
    <property type="entry name" value="SAND-like_dom_sf"/>
</dbReference>
<sequence length="464" mass="50632">MSEVDISDSLPNGDDDSAFPEEEAAASDHPGGTTADSVSSAPPGVVTNQGTIPADQVFVATSQGLLTAEQLQEAGIKTTHIVIHDQTLNVGTGDDDPTQLKTKQDQDQDVQKGFKYQWDESVHCTILPVRCKNSNGELHKNKFGSGGRGKCIKSANAWYTPNEFEAFSGRASSKDWKRSIRYGGRTLQCLIEDGLLRPHATSCTCAACCDDESVTGPIRLFVPYKRRKRDSESGPPSPTLKKQRPGCPKSPTVVPSGMPKEVVVTLPSGQALSRPLSVNNAENGETVHIVTTDAQGNFVAGDAVVMTSLANASKTSVTNVLTMDVSEQKYWWQLEEMANTLVQQSQQLKSMIEQAKHQSLVAKETALQQLKIQMEKEKHEALNTARIENHMSLQRTLMEERAQKDIAVQSALAQARAEMQDNSVTLVSSDKVTYAVAWTHQNTQGHIDSIIDGDVEEELDKDKD</sequence>
<dbReference type="SMART" id="SM00258">
    <property type="entry name" value="SAND"/>
    <property type="match status" value="1"/>
</dbReference>
<feature type="region of interest" description="Disordered" evidence="6">
    <location>
        <begin position="225"/>
        <end position="254"/>
    </location>
</feature>
<evidence type="ECO:0000256" key="4">
    <source>
        <dbReference type="ARBA" id="ARBA00023242"/>
    </source>
</evidence>
<evidence type="ECO:0000256" key="6">
    <source>
        <dbReference type="SAM" id="MobiDB-lite"/>
    </source>
</evidence>
<dbReference type="GO" id="GO:0000981">
    <property type="term" value="F:DNA-binding transcription factor activity, RNA polymerase II-specific"/>
    <property type="evidence" value="ECO:0007669"/>
    <property type="project" value="TreeGrafter"/>
</dbReference>
<keyword evidence="9" id="KW-1185">Reference proteome</keyword>
<keyword evidence="3" id="KW-0804">Transcription</keyword>
<dbReference type="AlphaFoldDB" id="A0A812ARB4"/>
<keyword evidence="5" id="KW-0175">Coiled coil</keyword>
<feature type="compositionally biased region" description="Acidic residues" evidence="6">
    <location>
        <begin position="13"/>
        <end position="25"/>
    </location>
</feature>